<dbReference type="PANTHER" id="PTHR23274">
    <property type="entry name" value="DNA HELICASE-RELATED"/>
    <property type="match status" value="1"/>
</dbReference>
<dbReference type="AlphaFoldDB" id="A0A834SP82"/>
<keyword evidence="2" id="KW-0067">ATP-binding</keyword>
<organism evidence="2 3">
    <name type="scientific">Senna tora</name>
    <dbReference type="NCBI Taxonomy" id="362788"/>
    <lineage>
        <taxon>Eukaryota</taxon>
        <taxon>Viridiplantae</taxon>
        <taxon>Streptophyta</taxon>
        <taxon>Embryophyta</taxon>
        <taxon>Tracheophyta</taxon>
        <taxon>Spermatophyta</taxon>
        <taxon>Magnoliopsida</taxon>
        <taxon>eudicotyledons</taxon>
        <taxon>Gunneridae</taxon>
        <taxon>Pentapetalae</taxon>
        <taxon>rosids</taxon>
        <taxon>fabids</taxon>
        <taxon>Fabales</taxon>
        <taxon>Fabaceae</taxon>
        <taxon>Caesalpinioideae</taxon>
        <taxon>Cassia clade</taxon>
        <taxon>Senna</taxon>
    </lineage>
</organism>
<dbReference type="EMBL" id="JAAIUW010000012">
    <property type="protein sequence ID" value="KAF7807297.1"/>
    <property type="molecule type" value="Genomic_DNA"/>
</dbReference>
<keyword evidence="2" id="KW-0378">Hydrolase</keyword>
<name>A0A834SP82_9FABA</name>
<evidence type="ECO:0000259" key="1">
    <source>
        <dbReference type="Pfam" id="PF21530"/>
    </source>
</evidence>
<keyword evidence="3" id="KW-1185">Reference proteome</keyword>
<sequence>MLLRNIDKSLGLCNGTRLIVARLCKHVIETTIISGKFAGERVIIARMMISPSDSRGREVVLLLLRNNMMQSCYSNKEIVEVHAKQGGGDGFVSSETFMYNLLDDGLGGRSRSGIEAGA</sequence>
<evidence type="ECO:0000313" key="2">
    <source>
        <dbReference type="EMBL" id="KAF7807297.1"/>
    </source>
</evidence>
<dbReference type="GO" id="GO:0005657">
    <property type="term" value="C:replication fork"/>
    <property type="evidence" value="ECO:0007669"/>
    <property type="project" value="TreeGrafter"/>
</dbReference>
<reference evidence="2" key="1">
    <citation type="submission" date="2020-09" db="EMBL/GenBank/DDBJ databases">
        <title>Genome-Enabled Discovery of Anthraquinone Biosynthesis in Senna tora.</title>
        <authorList>
            <person name="Kang S.-H."/>
            <person name="Pandey R.P."/>
            <person name="Lee C.-M."/>
            <person name="Sim J.-S."/>
            <person name="Jeong J.-T."/>
            <person name="Choi B.-S."/>
            <person name="Jung M."/>
            <person name="Ginzburg D."/>
            <person name="Zhao K."/>
            <person name="Won S.Y."/>
            <person name="Oh T.-J."/>
            <person name="Yu Y."/>
            <person name="Kim N.-H."/>
            <person name="Lee O.R."/>
            <person name="Lee T.-H."/>
            <person name="Bashyal P."/>
            <person name="Kim T.-S."/>
            <person name="Lee W.-H."/>
            <person name="Kawkins C."/>
            <person name="Kim C.-K."/>
            <person name="Kim J.S."/>
            <person name="Ahn B.O."/>
            <person name="Rhee S.Y."/>
            <person name="Sohng J.K."/>
        </authorList>
    </citation>
    <scope>NUCLEOTIDE SEQUENCE</scope>
    <source>
        <tissue evidence="2">Leaf</tissue>
    </source>
</reference>
<proteinExistence type="predicted"/>
<dbReference type="GO" id="GO:0004386">
    <property type="term" value="F:helicase activity"/>
    <property type="evidence" value="ECO:0007669"/>
    <property type="project" value="UniProtKB-KW"/>
</dbReference>
<dbReference type="InterPro" id="IPR049163">
    <property type="entry name" value="Pif1-like_2B_dom"/>
</dbReference>
<accession>A0A834SP82</accession>
<dbReference type="GO" id="GO:0006260">
    <property type="term" value="P:DNA replication"/>
    <property type="evidence" value="ECO:0007669"/>
    <property type="project" value="TreeGrafter"/>
</dbReference>
<evidence type="ECO:0000313" key="3">
    <source>
        <dbReference type="Proteomes" id="UP000634136"/>
    </source>
</evidence>
<dbReference type="OrthoDB" id="1934841at2759"/>
<dbReference type="PANTHER" id="PTHR23274:SF48">
    <property type="entry name" value="ATP-DEPENDENT DNA HELICASE"/>
    <property type="match status" value="1"/>
</dbReference>
<comment type="caution">
    <text evidence="2">The sequence shown here is derived from an EMBL/GenBank/DDBJ whole genome shotgun (WGS) entry which is preliminary data.</text>
</comment>
<protein>
    <submittedName>
        <fullName evidence="2">ATP-dependent DNA helicase PIF1-like</fullName>
    </submittedName>
</protein>
<feature type="domain" description="DNA helicase Pif1-like 2B" evidence="1">
    <location>
        <begin position="1"/>
        <end position="23"/>
    </location>
</feature>
<dbReference type="Proteomes" id="UP000634136">
    <property type="component" value="Unassembled WGS sequence"/>
</dbReference>
<keyword evidence="2" id="KW-0547">Nucleotide-binding</keyword>
<keyword evidence="2" id="KW-0347">Helicase</keyword>
<dbReference type="Pfam" id="PF21530">
    <property type="entry name" value="Pif1_2B_dom"/>
    <property type="match status" value="1"/>
</dbReference>
<gene>
    <name evidence="2" type="ORF">G2W53_039458</name>
</gene>